<organism evidence="2 3">
    <name type="scientific">Rapidithrix thailandica</name>
    <dbReference type="NCBI Taxonomy" id="413964"/>
    <lineage>
        <taxon>Bacteria</taxon>
        <taxon>Pseudomonadati</taxon>
        <taxon>Bacteroidota</taxon>
        <taxon>Cytophagia</taxon>
        <taxon>Cytophagales</taxon>
        <taxon>Flammeovirgaceae</taxon>
        <taxon>Rapidithrix</taxon>
    </lineage>
</organism>
<accession>A0AAW9SKG3</accession>
<gene>
    <name evidence="2" type="ORF">AAG747_25130</name>
</gene>
<evidence type="ECO:0000313" key="3">
    <source>
        <dbReference type="Proteomes" id="UP001403385"/>
    </source>
</evidence>
<dbReference type="EMBL" id="JBDKWZ010000020">
    <property type="protein sequence ID" value="MEN7551226.1"/>
    <property type="molecule type" value="Genomic_DNA"/>
</dbReference>
<reference evidence="2 3" key="1">
    <citation type="submission" date="2024-04" db="EMBL/GenBank/DDBJ databases">
        <title>Novel genus in family Flammeovirgaceae.</title>
        <authorList>
            <person name="Nguyen T.H."/>
            <person name="Vuong T.Q."/>
            <person name="Le H."/>
            <person name="Kim S.-G."/>
        </authorList>
    </citation>
    <scope>NUCLEOTIDE SEQUENCE [LARGE SCALE GENOMIC DNA]</scope>
    <source>
        <strain evidence="2 3">JCM 23209</strain>
    </source>
</reference>
<keyword evidence="3" id="KW-1185">Reference proteome</keyword>
<evidence type="ECO:0000256" key="1">
    <source>
        <dbReference type="SAM" id="SignalP"/>
    </source>
</evidence>
<keyword evidence="1" id="KW-0732">Signal</keyword>
<proteinExistence type="predicted"/>
<dbReference type="AlphaFoldDB" id="A0AAW9SKG3"/>
<protein>
    <submittedName>
        <fullName evidence="2">Porin</fullName>
    </submittedName>
</protein>
<dbReference type="InterPro" id="IPR025631">
    <property type="entry name" value="Porin_10"/>
</dbReference>
<dbReference type="Pfam" id="PF14121">
    <property type="entry name" value="Porin_10"/>
    <property type="match status" value="1"/>
</dbReference>
<dbReference type="Proteomes" id="UP001403385">
    <property type="component" value="Unassembled WGS sequence"/>
</dbReference>
<evidence type="ECO:0000313" key="2">
    <source>
        <dbReference type="EMBL" id="MEN7551226.1"/>
    </source>
</evidence>
<feature type="signal peptide" evidence="1">
    <location>
        <begin position="1"/>
        <end position="20"/>
    </location>
</feature>
<dbReference type="RefSeq" id="WP_346824006.1">
    <property type="nucleotide sequence ID" value="NZ_JBDKWZ010000020.1"/>
</dbReference>
<sequence>MTKRYLITFLLLSIQSLVFAQIPTGNQLGGLDDKPFFQEEDTVKQEKRPGRKILDDSTKLVYGPHTTQYFYQDDWFENRTVFNVIDTGLTNLHRYNYVARNGYASQDLGTLGTAIKPLYFQVPAKLGTRLGLNYLAPYLVTPEKVRYFNSKSPYTDWYYAQGGGKRSILDIEFARNINPNWSAGFLFHRITSRILAGQHPQGSRRDNRQGDHQTFLMHTSYHSPNGKYKIMGHFSAFTHTINETGGIQVQSLLDENRDYDDLFTLDRAEFINQLKNVKTYQRQSKIHLYHEYSLLDSTTVQLFQEVDLDYNKFWFGDENLSENLGFYENIGARDLSSLSQLTSTYNQILFNEVNHRIGVKGRKTKFFYALYHRFKRYKLNHEITLGSRVPIKLKDQHFLGGILDYQLSQDMQLRIESEASLGKNYFFSGLFNYKYLEGKFTRSVTEPTYMSSFYSGSLFYWDNDFESSVADKLYGAIKIPTEKLFFKPYVEVTNLNNYIYYDTASVPQQSGESISYLQVGFDLNYTTGKFHHTANALYTLHEDQDILRMPEFFANYQVYYERSAFNDNLHFQIGLDFHWHSAFYADAYNPVVQQFYLQDRQKVGNYVQADAFVNYRISRVRMFIKFTNIMEGMIKNGYYVTPNYMGQARQFEFGVHWLLFD</sequence>
<feature type="chain" id="PRO_5043589355" evidence="1">
    <location>
        <begin position="21"/>
        <end position="661"/>
    </location>
</feature>
<comment type="caution">
    <text evidence="2">The sequence shown here is derived from an EMBL/GenBank/DDBJ whole genome shotgun (WGS) entry which is preliminary data.</text>
</comment>
<name>A0AAW9SKG3_9BACT</name>